<evidence type="ECO:0000256" key="2">
    <source>
        <dbReference type="SAM" id="Phobius"/>
    </source>
</evidence>
<reference evidence="3 4" key="1">
    <citation type="submission" date="2020-08" db="EMBL/GenBank/DDBJ databases">
        <title>Sequencing the genomes of 1000 actinobacteria strains.</title>
        <authorList>
            <person name="Klenk H.-P."/>
        </authorList>
    </citation>
    <scope>NUCLEOTIDE SEQUENCE [LARGE SCALE GENOMIC DNA]</scope>
    <source>
        <strain evidence="3 4">DSM 102030</strain>
    </source>
</reference>
<accession>A0A7W7RDZ8</accession>
<keyword evidence="2" id="KW-0812">Transmembrane</keyword>
<keyword evidence="2" id="KW-0472">Membrane</keyword>
<feature type="region of interest" description="Disordered" evidence="1">
    <location>
        <begin position="1"/>
        <end position="67"/>
    </location>
</feature>
<feature type="transmembrane region" description="Helical" evidence="2">
    <location>
        <begin position="149"/>
        <end position="171"/>
    </location>
</feature>
<feature type="compositionally biased region" description="Polar residues" evidence="1">
    <location>
        <begin position="1"/>
        <end position="13"/>
    </location>
</feature>
<gene>
    <name evidence="3" type="ORF">F4561_001040</name>
</gene>
<evidence type="ECO:0000313" key="4">
    <source>
        <dbReference type="Proteomes" id="UP000523007"/>
    </source>
</evidence>
<proteinExistence type="predicted"/>
<dbReference type="EMBL" id="JACHJT010000001">
    <property type="protein sequence ID" value="MBB4930220.1"/>
    <property type="molecule type" value="Genomic_DNA"/>
</dbReference>
<feature type="compositionally biased region" description="Acidic residues" evidence="1">
    <location>
        <begin position="50"/>
        <end position="60"/>
    </location>
</feature>
<protein>
    <submittedName>
        <fullName evidence="3">Uncharacterized protein</fullName>
    </submittedName>
</protein>
<sequence length="184" mass="19304">MNTSPKSNDNQTAAPERDDAPVLEEPASHDSSASPEETDATQDADSAYSETEDETEEEWGADVVPAGTSQPTGIFTAETFAITGLLAISTAIVGTRMTESLPTLVGQSQEGMFAGLVLGDGVIGLLAVIFAAVSLLLANRFTHPWARWVATATIIVGIIFIAASVITYMQIPEPQPQPPMMPAG</sequence>
<dbReference type="RefSeq" id="WP_184575259.1">
    <property type="nucleotide sequence ID" value="NZ_JACHJT010000001.1"/>
</dbReference>
<keyword evidence="2" id="KW-1133">Transmembrane helix</keyword>
<evidence type="ECO:0000256" key="1">
    <source>
        <dbReference type="SAM" id="MobiDB-lite"/>
    </source>
</evidence>
<feature type="transmembrane region" description="Helical" evidence="2">
    <location>
        <begin position="74"/>
        <end position="93"/>
    </location>
</feature>
<feature type="transmembrane region" description="Helical" evidence="2">
    <location>
        <begin position="113"/>
        <end position="137"/>
    </location>
</feature>
<keyword evidence="4" id="KW-1185">Reference proteome</keyword>
<organism evidence="3 4">
    <name type="scientific">Lipingzhangella halophila</name>
    <dbReference type="NCBI Taxonomy" id="1783352"/>
    <lineage>
        <taxon>Bacteria</taxon>
        <taxon>Bacillati</taxon>
        <taxon>Actinomycetota</taxon>
        <taxon>Actinomycetes</taxon>
        <taxon>Streptosporangiales</taxon>
        <taxon>Nocardiopsidaceae</taxon>
        <taxon>Lipingzhangella</taxon>
    </lineage>
</organism>
<dbReference type="AlphaFoldDB" id="A0A7W7RDZ8"/>
<name>A0A7W7RDZ8_9ACTN</name>
<comment type="caution">
    <text evidence="3">The sequence shown here is derived from an EMBL/GenBank/DDBJ whole genome shotgun (WGS) entry which is preliminary data.</text>
</comment>
<dbReference type="Proteomes" id="UP000523007">
    <property type="component" value="Unassembled WGS sequence"/>
</dbReference>
<evidence type="ECO:0000313" key="3">
    <source>
        <dbReference type="EMBL" id="MBB4930220.1"/>
    </source>
</evidence>